<dbReference type="PANTHER" id="PTHR21240">
    <property type="entry name" value="2-AMINO-3-CARBOXYLMUCONATE-6-SEMIALDEHYDE DECARBOXYLASE"/>
    <property type="match status" value="1"/>
</dbReference>
<dbReference type="GO" id="GO:0016831">
    <property type="term" value="F:carboxy-lyase activity"/>
    <property type="evidence" value="ECO:0007669"/>
    <property type="project" value="InterPro"/>
</dbReference>
<evidence type="ECO:0000313" key="5">
    <source>
        <dbReference type="Proteomes" id="UP000467252"/>
    </source>
</evidence>
<dbReference type="GO" id="GO:0016787">
    <property type="term" value="F:hydrolase activity"/>
    <property type="evidence" value="ECO:0007669"/>
    <property type="project" value="UniProtKB-KW"/>
</dbReference>
<dbReference type="Pfam" id="PF04909">
    <property type="entry name" value="Amidohydro_2"/>
    <property type="match status" value="1"/>
</dbReference>
<organism evidence="4 5">
    <name type="scientific">Mycolicibacterium pulveris</name>
    <name type="common">Mycobacterium pulveris</name>
    <dbReference type="NCBI Taxonomy" id="36813"/>
    <lineage>
        <taxon>Bacteria</taxon>
        <taxon>Bacillati</taxon>
        <taxon>Actinomycetota</taxon>
        <taxon>Actinomycetes</taxon>
        <taxon>Mycobacteriales</taxon>
        <taxon>Mycobacteriaceae</taxon>
        <taxon>Mycolicibacterium</taxon>
    </lineage>
</organism>
<dbReference type="InterPro" id="IPR032465">
    <property type="entry name" value="ACMSD"/>
</dbReference>
<dbReference type="PANTHER" id="PTHR21240:SF28">
    <property type="entry name" value="ISO-OROTATE DECARBOXYLASE (EUROFUNG)"/>
    <property type="match status" value="1"/>
</dbReference>
<dbReference type="Proteomes" id="UP000467252">
    <property type="component" value="Chromosome"/>
</dbReference>
<keyword evidence="1" id="KW-0456">Lyase</keyword>
<evidence type="ECO:0000259" key="3">
    <source>
        <dbReference type="Pfam" id="PF04909"/>
    </source>
</evidence>
<keyword evidence="5" id="KW-1185">Reference proteome</keyword>
<gene>
    <name evidence="4" type="ORF">MPUL_48270</name>
</gene>
<feature type="domain" description="Amidohydrolase-related" evidence="3">
    <location>
        <begin position="120"/>
        <end position="376"/>
    </location>
</feature>
<dbReference type="SUPFAM" id="SSF51556">
    <property type="entry name" value="Metallo-dependent hydrolases"/>
    <property type="match status" value="1"/>
</dbReference>
<dbReference type="InterPro" id="IPR032466">
    <property type="entry name" value="Metal_Hydrolase"/>
</dbReference>
<dbReference type="EMBL" id="AP022599">
    <property type="protein sequence ID" value="BBY83669.1"/>
    <property type="molecule type" value="Genomic_DNA"/>
</dbReference>
<evidence type="ECO:0000256" key="1">
    <source>
        <dbReference type="ARBA" id="ARBA00023239"/>
    </source>
</evidence>
<evidence type="ECO:0000256" key="2">
    <source>
        <dbReference type="SAM" id="MobiDB-lite"/>
    </source>
</evidence>
<feature type="region of interest" description="Disordered" evidence="2">
    <location>
        <begin position="1"/>
        <end position="38"/>
    </location>
</feature>
<dbReference type="GO" id="GO:0005737">
    <property type="term" value="C:cytoplasm"/>
    <property type="evidence" value="ECO:0007669"/>
    <property type="project" value="TreeGrafter"/>
</dbReference>
<keyword evidence="4" id="KW-0378">Hydrolase</keyword>
<dbReference type="AlphaFoldDB" id="A0A7I7UST9"/>
<dbReference type="Gene3D" id="3.20.20.140">
    <property type="entry name" value="Metal-dependent hydrolases"/>
    <property type="match status" value="1"/>
</dbReference>
<sequence length="385" mass="43285">MGVRHHHRGEPGRSRQTGAHLPGRRRRRAGVPDGMRTPIIDANVQPHFRYNSEIRRYLPAAHKLRAIPDVEQQWYQAPGGDYRQDLYGEHYPGSDPETVARHLVDGGVDVAILNPLTRGNIADYLLNSCICAAVNDWLIERWLEADTTGRLRGTIRVNPEDVKGAVAEIERLARHPQMAQVGVPLQSREPYGKPMFEPIWEAAAAHGLPVAVHINGGNGVDYAPTFAGHAHTYPGYAALMPLNAFVHLATLIIEGTFGRHAGLRFVFADGGYDILTPLMWRLDTFWMSMRDQTPWVDRYPSQYLRDHVRFCTSALDGPTDTTLTERWMDYTDKSTLLMYGSNYPHWSTTAVESAVAGLNDVQREKVLWRNAAELYAIAELEGSRL</sequence>
<dbReference type="InterPro" id="IPR006680">
    <property type="entry name" value="Amidohydro-rel"/>
</dbReference>
<dbReference type="GO" id="GO:0019748">
    <property type="term" value="P:secondary metabolic process"/>
    <property type="evidence" value="ECO:0007669"/>
    <property type="project" value="TreeGrafter"/>
</dbReference>
<proteinExistence type="predicted"/>
<accession>A0A7I7UST9</accession>
<protein>
    <submittedName>
        <fullName evidence="4">Amidohydrolase</fullName>
    </submittedName>
</protein>
<reference evidence="4 5" key="1">
    <citation type="journal article" date="2019" name="Emerg. Microbes Infect.">
        <title>Comprehensive subspecies identification of 175 nontuberculous mycobacteria species based on 7547 genomic profiles.</title>
        <authorList>
            <person name="Matsumoto Y."/>
            <person name="Kinjo T."/>
            <person name="Motooka D."/>
            <person name="Nabeya D."/>
            <person name="Jung N."/>
            <person name="Uechi K."/>
            <person name="Horii T."/>
            <person name="Iida T."/>
            <person name="Fujita J."/>
            <person name="Nakamura S."/>
        </authorList>
    </citation>
    <scope>NUCLEOTIDE SEQUENCE [LARGE SCALE GENOMIC DNA]</scope>
    <source>
        <strain evidence="4 5">JCM 6370</strain>
    </source>
</reference>
<evidence type="ECO:0000313" key="4">
    <source>
        <dbReference type="EMBL" id="BBY83669.1"/>
    </source>
</evidence>
<name>A0A7I7UST9_MYCPV</name>